<dbReference type="OrthoDB" id="167398at2759"/>
<keyword evidence="9" id="KW-0732">Signal</keyword>
<evidence type="ECO:0000256" key="4">
    <source>
        <dbReference type="ARBA" id="ARBA00022989"/>
    </source>
</evidence>
<dbReference type="Gene3D" id="3.40.50.80">
    <property type="entry name" value="Nucleotide-binding domain of ferredoxin-NADP reductase (FNR) module"/>
    <property type="match status" value="1"/>
</dbReference>
<dbReference type="InterPro" id="IPR051410">
    <property type="entry name" value="Ferric/Cupric_Reductase"/>
</dbReference>
<feature type="transmembrane region" description="Helical" evidence="8">
    <location>
        <begin position="405"/>
        <end position="425"/>
    </location>
</feature>
<evidence type="ECO:0000256" key="3">
    <source>
        <dbReference type="ARBA" id="ARBA00022692"/>
    </source>
</evidence>
<evidence type="ECO:0000256" key="7">
    <source>
        <dbReference type="SAM" id="MobiDB-lite"/>
    </source>
</evidence>
<dbReference type="PANTHER" id="PTHR32361:SF9">
    <property type="entry name" value="FERRIC REDUCTASE TRANSMEMBRANE COMPONENT 3-RELATED"/>
    <property type="match status" value="1"/>
</dbReference>
<sequence>MSRASRRSFSPRTTTFGLFLLLSSGLIDPCRAHGADRRSSRGFVGLGINMYQPYCAFACRDFLAGCRLNCSSSTEDDGHHHSAHIRRHPGHVARFETSVECRASGDAFLESLAWCLSTRYEHEAVADLDRFWHADAVGSGAHQPAPKYGYAESLARIKEPPTQVISHDEVLDSSRLVPEEDWRRHYGKLKVTAKNEMQNTRYGFALIGFSVFLPVLVTFLSFLLRSTALEARVLTTFVYPALMGTRHLVPLPLDIGIMPYRGQAAFISVMILVNLLLTSTGYTWSVEGSSFEPPRGSKAETVANRVGILAFANLFVMILYCLRNNPLIRLTGWSRGTFLLYHRWAAYLCILQASTHGTIYWIMHIGVLGKKLHQGYWNAGLLSVLSLLLILLLSALPVRRRLYEVFLDSHLGLALAVLVGLYCHIDWHFGHAWGYENWIYIAAATWGLERLVRLARVAKNGLRMAEVSAVDDEYLAVTVPGVQATGHAYLYFPTLGWRLWENHPFSIASSVHEVTGVDFEDEQAGNGSEFASRFELVGSDSESESGDTNEKQEADDAETGRFLAVAARDQLGQGDAPPTPATPHSGVALLTQEEREAGGDVYGNTSRPVAGLTFYMRRGKGMTRRLARFVGRRLPVLVETSHEITLPASRVAACPRLLCVLGGAGITAALPLLRARAGTAPARTAVYWGCRSEALVRQAGVGALAGAAMDVFVRVGERWDVKEVVRREAESAEGELVVLVSGPSQMADEARQAIVDANRGRVRRGEPGVVRLVEECFSW</sequence>
<dbReference type="InterPro" id="IPR039261">
    <property type="entry name" value="FNR_nucleotide-bd"/>
</dbReference>
<proteinExistence type="predicted"/>
<dbReference type="GO" id="GO:0015677">
    <property type="term" value="P:copper ion import"/>
    <property type="evidence" value="ECO:0007669"/>
    <property type="project" value="TreeGrafter"/>
</dbReference>
<feature type="chain" id="PRO_5035427049" evidence="9">
    <location>
        <begin position="33"/>
        <end position="779"/>
    </location>
</feature>
<protein>
    <submittedName>
        <fullName evidence="11">Ferric reductase transmembrane component 6</fullName>
    </submittedName>
</protein>
<dbReference type="SUPFAM" id="SSF52343">
    <property type="entry name" value="Ferredoxin reductase-like, C-terminal NADP-linked domain"/>
    <property type="match status" value="1"/>
</dbReference>
<evidence type="ECO:0000313" key="12">
    <source>
        <dbReference type="Proteomes" id="UP000813385"/>
    </source>
</evidence>
<dbReference type="GO" id="GO:0000293">
    <property type="term" value="F:ferric-chelate reductase activity"/>
    <property type="evidence" value="ECO:0007669"/>
    <property type="project" value="TreeGrafter"/>
</dbReference>
<feature type="signal peptide" evidence="9">
    <location>
        <begin position="1"/>
        <end position="32"/>
    </location>
</feature>
<feature type="transmembrane region" description="Helical" evidence="8">
    <location>
        <begin position="302"/>
        <end position="323"/>
    </location>
</feature>
<keyword evidence="6 8" id="KW-0472">Membrane</keyword>
<feature type="region of interest" description="Disordered" evidence="7">
    <location>
        <begin position="536"/>
        <end position="558"/>
    </location>
</feature>
<reference evidence="11" key="1">
    <citation type="journal article" date="2021" name="Nat. Commun.">
        <title>Genetic determinants of endophytism in the Arabidopsis root mycobiome.</title>
        <authorList>
            <person name="Mesny F."/>
            <person name="Miyauchi S."/>
            <person name="Thiergart T."/>
            <person name="Pickel B."/>
            <person name="Atanasova L."/>
            <person name="Karlsson M."/>
            <person name="Huettel B."/>
            <person name="Barry K.W."/>
            <person name="Haridas S."/>
            <person name="Chen C."/>
            <person name="Bauer D."/>
            <person name="Andreopoulos W."/>
            <person name="Pangilinan J."/>
            <person name="LaButti K."/>
            <person name="Riley R."/>
            <person name="Lipzen A."/>
            <person name="Clum A."/>
            <person name="Drula E."/>
            <person name="Henrissat B."/>
            <person name="Kohler A."/>
            <person name="Grigoriev I.V."/>
            <person name="Martin F.M."/>
            <person name="Hacquard S."/>
        </authorList>
    </citation>
    <scope>NUCLEOTIDE SEQUENCE</scope>
    <source>
        <strain evidence="11">MPI-CAGE-AT-0016</strain>
    </source>
</reference>
<evidence type="ECO:0000256" key="8">
    <source>
        <dbReference type="SAM" id="Phobius"/>
    </source>
</evidence>
<feature type="transmembrane region" description="Helical" evidence="8">
    <location>
        <begin position="202"/>
        <end position="224"/>
    </location>
</feature>
<dbReference type="PANTHER" id="PTHR32361">
    <property type="entry name" value="FERRIC/CUPRIC REDUCTASE TRANSMEMBRANE COMPONENT"/>
    <property type="match status" value="1"/>
</dbReference>
<dbReference type="AlphaFoldDB" id="A0A8K0X8V1"/>
<evidence type="ECO:0000256" key="5">
    <source>
        <dbReference type="ARBA" id="ARBA00023065"/>
    </source>
</evidence>
<evidence type="ECO:0000313" key="11">
    <source>
        <dbReference type="EMBL" id="KAH7369391.1"/>
    </source>
</evidence>
<keyword evidence="3 8" id="KW-0812">Transmembrane</keyword>
<dbReference type="Pfam" id="PF01794">
    <property type="entry name" value="Ferric_reduct"/>
    <property type="match status" value="1"/>
</dbReference>
<gene>
    <name evidence="11" type="ORF">B0T11DRAFT_327480</name>
</gene>
<dbReference type="GO" id="GO:0006879">
    <property type="term" value="P:intracellular iron ion homeostasis"/>
    <property type="evidence" value="ECO:0007669"/>
    <property type="project" value="TreeGrafter"/>
</dbReference>
<feature type="transmembrane region" description="Helical" evidence="8">
    <location>
        <begin position="264"/>
        <end position="282"/>
    </location>
</feature>
<accession>A0A8K0X8V1</accession>
<evidence type="ECO:0000256" key="6">
    <source>
        <dbReference type="ARBA" id="ARBA00023136"/>
    </source>
</evidence>
<name>A0A8K0X8V1_9PEZI</name>
<keyword evidence="12" id="KW-1185">Reference proteome</keyword>
<keyword evidence="2" id="KW-0813">Transport</keyword>
<evidence type="ECO:0000256" key="1">
    <source>
        <dbReference type="ARBA" id="ARBA00004141"/>
    </source>
</evidence>
<feature type="transmembrane region" description="Helical" evidence="8">
    <location>
        <begin position="344"/>
        <end position="363"/>
    </location>
</feature>
<evidence type="ECO:0000259" key="10">
    <source>
        <dbReference type="Pfam" id="PF01794"/>
    </source>
</evidence>
<dbReference type="GO" id="GO:0006826">
    <property type="term" value="P:iron ion transport"/>
    <property type="evidence" value="ECO:0007669"/>
    <property type="project" value="TreeGrafter"/>
</dbReference>
<comment type="subcellular location">
    <subcellularLocation>
        <location evidence="1">Membrane</location>
        <topology evidence="1">Multi-pass membrane protein</topology>
    </subcellularLocation>
</comment>
<organism evidence="11 12">
    <name type="scientific">Plectosphaerella cucumerina</name>
    <dbReference type="NCBI Taxonomy" id="40658"/>
    <lineage>
        <taxon>Eukaryota</taxon>
        <taxon>Fungi</taxon>
        <taxon>Dikarya</taxon>
        <taxon>Ascomycota</taxon>
        <taxon>Pezizomycotina</taxon>
        <taxon>Sordariomycetes</taxon>
        <taxon>Hypocreomycetidae</taxon>
        <taxon>Glomerellales</taxon>
        <taxon>Plectosphaerellaceae</taxon>
        <taxon>Plectosphaerella</taxon>
    </lineage>
</organism>
<feature type="transmembrane region" description="Helical" evidence="8">
    <location>
        <begin position="375"/>
        <end position="393"/>
    </location>
</feature>
<keyword evidence="5" id="KW-0406">Ion transport</keyword>
<dbReference type="InterPro" id="IPR013130">
    <property type="entry name" value="Fe3_Rdtase_TM_dom"/>
</dbReference>
<evidence type="ECO:0000256" key="9">
    <source>
        <dbReference type="SAM" id="SignalP"/>
    </source>
</evidence>
<keyword evidence="4 8" id="KW-1133">Transmembrane helix</keyword>
<dbReference type="EMBL" id="JAGPXD010000002">
    <property type="protein sequence ID" value="KAH7369391.1"/>
    <property type="molecule type" value="Genomic_DNA"/>
</dbReference>
<evidence type="ECO:0000256" key="2">
    <source>
        <dbReference type="ARBA" id="ARBA00022448"/>
    </source>
</evidence>
<dbReference type="GO" id="GO:0005886">
    <property type="term" value="C:plasma membrane"/>
    <property type="evidence" value="ECO:0007669"/>
    <property type="project" value="TreeGrafter"/>
</dbReference>
<dbReference type="Proteomes" id="UP000813385">
    <property type="component" value="Unassembled WGS sequence"/>
</dbReference>
<dbReference type="CDD" id="cd06186">
    <property type="entry name" value="NOX_Duox_like_FAD_NADP"/>
    <property type="match status" value="1"/>
</dbReference>
<feature type="domain" description="Ferric oxidoreductase" evidence="10">
    <location>
        <begin position="307"/>
        <end position="420"/>
    </location>
</feature>
<comment type="caution">
    <text evidence="11">The sequence shown here is derived from an EMBL/GenBank/DDBJ whole genome shotgun (WGS) entry which is preliminary data.</text>
</comment>